<keyword evidence="6" id="KW-1185">Reference proteome</keyword>
<dbReference type="PANTHER" id="PTHR30308">
    <property type="entry name" value="TMRNA-BINDING COMPONENT OF TRANS-TRANSLATION TAGGING COMPLEX"/>
    <property type="match status" value="1"/>
</dbReference>
<organism evidence="5 6">
    <name type="scientific">Alcanivorax profundi</name>
    <dbReference type="NCBI Taxonomy" id="2338368"/>
    <lineage>
        <taxon>Bacteria</taxon>
        <taxon>Pseudomonadati</taxon>
        <taxon>Pseudomonadota</taxon>
        <taxon>Gammaproteobacteria</taxon>
        <taxon>Oceanospirillales</taxon>
        <taxon>Alcanivoracaceae</taxon>
        <taxon>Alcanivorax</taxon>
    </lineage>
</organism>
<feature type="region of interest" description="Disordered" evidence="4">
    <location>
        <begin position="136"/>
        <end position="159"/>
    </location>
</feature>
<evidence type="ECO:0000256" key="2">
    <source>
        <dbReference type="ARBA" id="ARBA00022884"/>
    </source>
</evidence>
<dbReference type="EMBL" id="QYYA01000002">
    <property type="protein sequence ID" value="RJG18017.1"/>
    <property type="molecule type" value="Genomic_DNA"/>
</dbReference>
<reference evidence="5 6" key="1">
    <citation type="submission" date="2018-09" db="EMBL/GenBank/DDBJ databases">
        <title>Alcanivorax profundi sp. nov., isolated from 1000 m-depth seawater of the Mariana Trench.</title>
        <authorList>
            <person name="Liu J."/>
        </authorList>
    </citation>
    <scope>NUCLEOTIDE SEQUENCE [LARGE SCALE GENOMIC DNA]</scope>
    <source>
        <strain evidence="5 6">MTEO17</strain>
    </source>
</reference>
<evidence type="ECO:0000313" key="6">
    <source>
        <dbReference type="Proteomes" id="UP000283734"/>
    </source>
</evidence>
<dbReference type="GO" id="GO:0070930">
    <property type="term" value="P:trans-translation-dependent protein tagging"/>
    <property type="evidence" value="ECO:0007669"/>
    <property type="project" value="TreeGrafter"/>
</dbReference>
<dbReference type="NCBIfam" id="NF003843">
    <property type="entry name" value="PRK05422.1"/>
    <property type="match status" value="1"/>
</dbReference>
<dbReference type="AlphaFoldDB" id="A0A418XYF5"/>
<evidence type="ECO:0000256" key="4">
    <source>
        <dbReference type="SAM" id="MobiDB-lite"/>
    </source>
</evidence>
<dbReference type="Pfam" id="PF01668">
    <property type="entry name" value="SmpB"/>
    <property type="match status" value="1"/>
</dbReference>
<name>A0A418XYF5_9GAMM</name>
<dbReference type="RefSeq" id="WP_022985338.1">
    <property type="nucleotide sequence ID" value="NZ_CAXGPP010000059.1"/>
</dbReference>
<comment type="function">
    <text evidence="3">Required for rescue of stalled ribosomes mediated by trans-translation. Binds to transfer-messenger RNA (tmRNA), required for stable association of tmRNA with ribosomes. tmRNA and SmpB together mimic tRNA shape, replacing the anticodon stem-loop with SmpB. tmRNA is encoded by the ssrA gene; the 2 termini fold to resemble tRNA(Ala) and it encodes a 'tag peptide', a short internal open reading frame. During trans-translation Ala-aminoacylated tmRNA acts like a tRNA, entering the A-site of stalled ribosomes, displacing the stalled mRNA. The ribosome then switches to translate the ORF on the tmRNA; the nascent peptide is terminated with the 'tag peptide' encoded by the tmRNA and targeted for degradation. The ribosome is freed to recommence translation, which seems to be the essential function of trans-translation.</text>
</comment>
<dbReference type="PROSITE" id="PS01317">
    <property type="entry name" value="SSRP"/>
    <property type="match status" value="1"/>
</dbReference>
<dbReference type="NCBIfam" id="TIGR00086">
    <property type="entry name" value="smpB"/>
    <property type="match status" value="1"/>
</dbReference>
<dbReference type="PANTHER" id="PTHR30308:SF2">
    <property type="entry name" value="SSRA-BINDING PROTEIN"/>
    <property type="match status" value="1"/>
</dbReference>
<dbReference type="InterPro" id="IPR000037">
    <property type="entry name" value="SsrA-bd_prot"/>
</dbReference>
<proteinExistence type="inferred from homology"/>
<feature type="compositionally biased region" description="Basic and acidic residues" evidence="4">
    <location>
        <begin position="136"/>
        <end position="150"/>
    </location>
</feature>
<dbReference type="Gene3D" id="2.40.280.10">
    <property type="match status" value="1"/>
</dbReference>
<accession>A0A418XYF5</accession>
<evidence type="ECO:0000256" key="1">
    <source>
        <dbReference type="ARBA" id="ARBA00022490"/>
    </source>
</evidence>
<protein>
    <recommendedName>
        <fullName evidence="3">SsrA-binding protein</fullName>
    </recommendedName>
    <alternativeName>
        <fullName evidence="3">Small protein B</fullName>
    </alternativeName>
</protein>
<keyword evidence="2 3" id="KW-0694">RNA-binding</keyword>
<dbReference type="GO" id="GO:0003723">
    <property type="term" value="F:RNA binding"/>
    <property type="evidence" value="ECO:0007669"/>
    <property type="project" value="UniProtKB-UniRule"/>
</dbReference>
<sequence length="159" mass="18091">MGKANKKAKAPSATIAQNRKARHEYHLEEHFEAGLVLEGWEVKSMRAGKANLSEAYILLKDGEAFLFGARIEPLNTASTHITPDPVRTRKLLLHRRELGQVFGGVQKDGFTCVPVSLYWKKGFAKCDIALAKGKQKFDKRATEKERDWNRQKQRLMRQG</sequence>
<gene>
    <name evidence="3 5" type="primary">smpB</name>
    <name evidence="5" type="ORF">D4A39_05880</name>
</gene>
<dbReference type="Proteomes" id="UP000283734">
    <property type="component" value="Unassembled WGS sequence"/>
</dbReference>
<dbReference type="SUPFAM" id="SSF74982">
    <property type="entry name" value="Small protein B (SmpB)"/>
    <property type="match status" value="1"/>
</dbReference>
<dbReference type="InterPro" id="IPR023620">
    <property type="entry name" value="SmpB"/>
</dbReference>
<comment type="caution">
    <text evidence="5">The sequence shown here is derived from an EMBL/GenBank/DDBJ whole genome shotgun (WGS) entry which is preliminary data.</text>
</comment>
<dbReference type="InterPro" id="IPR020081">
    <property type="entry name" value="SsrA-bd_prot_CS"/>
</dbReference>
<evidence type="ECO:0000256" key="3">
    <source>
        <dbReference type="HAMAP-Rule" id="MF_00023"/>
    </source>
</evidence>
<comment type="similarity">
    <text evidence="3">Belongs to the SmpB family.</text>
</comment>
<dbReference type="CDD" id="cd09294">
    <property type="entry name" value="SmpB"/>
    <property type="match status" value="1"/>
</dbReference>
<dbReference type="GO" id="GO:0005829">
    <property type="term" value="C:cytosol"/>
    <property type="evidence" value="ECO:0007669"/>
    <property type="project" value="TreeGrafter"/>
</dbReference>
<comment type="subcellular location">
    <subcellularLocation>
        <location evidence="3">Cytoplasm</location>
    </subcellularLocation>
    <text evidence="3">The tmRNA-SmpB complex associates with stalled 70S ribosomes.</text>
</comment>
<dbReference type="GO" id="GO:0070929">
    <property type="term" value="P:trans-translation"/>
    <property type="evidence" value="ECO:0007669"/>
    <property type="project" value="UniProtKB-UniRule"/>
</dbReference>
<dbReference type="HAMAP" id="MF_00023">
    <property type="entry name" value="SmpB"/>
    <property type="match status" value="1"/>
</dbReference>
<evidence type="ECO:0000313" key="5">
    <source>
        <dbReference type="EMBL" id="RJG18017.1"/>
    </source>
</evidence>
<keyword evidence="1 3" id="KW-0963">Cytoplasm</keyword>
<dbReference type="OrthoDB" id="9805462at2"/>